<feature type="transmembrane region" description="Helical" evidence="2">
    <location>
        <begin position="73"/>
        <end position="95"/>
    </location>
</feature>
<geneLocation type="plasmid" evidence="3 4">
    <name>pFA4</name>
</geneLocation>
<keyword evidence="2" id="KW-0472">Membrane</keyword>
<reference evidence="3 4" key="1">
    <citation type="submission" date="2021-12" db="EMBL/GenBank/DDBJ databases">
        <title>Genome sequencing of bacteria with rrn-lacking chromosome and rrn-plasmid.</title>
        <authorList>
            <person name="Anda M."/>
            <person name="Iwasaki W."/>
        </authorList>
    </citation>
    <scope>NUCLEOTIDE SEQUENCE [LARGE SCALE GENOMIC DNA]</scope>
    <source>
        <strain evidence="3 4">DSM 100852</strain>
        <plasmid evidence="3 4">pFA4</plasmid>
    </source>
</reference>
<keyword evidence="2" id="KW-0812">Transmembrane</keyword>
<dbReference type="Proteomes" id="UP001348817">
    <property type="component" value="Plasmid pFA4"/>
</dbReference>
<dbReference type="EMBL" id="AP025318">
    <property type="protein sequence ID" value="BDD12347.1"/>
    <property type="molecule type" value="Genomic_DNA"/>
</dbReference>
<evidence type="ECO:0000313" key="4">
    <source>
        <dbReference type="Proteomes" id="UP001348817"/>
    </source>
</evidence>
<keyword evidence="3" id="KW-0614">Plasmid</keyword>
<dbReference type="AlphaFoldDB" id="A0AAU9CZG5"/>
<feature type="region of interest" description="Disordered" evidence="1">
    <location>
        <begin position="15"/>
        <end position="36"/>
    </location>
</feature>
<name>A0AAU9CZG5_9BACT</name>
<gene>
    <name evidence="3" type="ORF">FUAX_47790</name>
</gene>
<sequence>MKSFKKKQDELLEKFLSGETSRAEEESLNRNGSGDSSLDQALAFFEETQRIEDPKAESIAIKAIETAKSKRPVIHWTWVSATVAASLVIAFSVFYPKEQPELSGMDPMLVKALEKHGETVLYQDDEFQIVIR</sequence>
<protein>
    <submittedName>
        <fullName evidence="3">Uncharacterized protein</fullName>
    </submittedName>
</protein>
<dbReference type="RefSeq" id="WP_338395699.1">
    <property type="nucleotide sequence ID" value="NZ_AP025318.1"/>
</dbReference>
<keyword evidence="2" id="KW-1133">Transmembrane helix</keyword>
<keyword evidence="4" id="KW-1185">Reference proteome</keyword>
<proteinExistence type="predicted"/>
<dbReference type="KEGG" id="fax:FUAX_47790"/>
<evidence type="ECO:0000256" key="1">
    <source>
        <dbReference type="SAM" id="MobiDB-lite"/>
    </source>
</evidence>
<organism evidence="3 4">
    <name type="scientific">Fulvitalea axinellae</name>
    <dbReference type="NCBI Taxonomy" id="1182444"/>
    <lineage>
        <taxon>Bacteria</taxon>
        <taxon>Pseudomonadati</taxon>
        <taxon>Bacteroidota</taxon>
        <taxon>Cytophagia</taxon>
        <taxon>Cytophagales</taxon>
        <taxon>Persicobacteraceae</taxon>
        <taxon>Fulvitalea</taxon>
    </lineage>
</organism>
<evidence type="ECO:0000256" key="2">
    <source>
        <dbReference type="SAM" id="Phobius"/>
    </source>
</evidence>
<accession>A0AAU9CZG5</accession>
<evidence type="ECO:0000313" key="3">
    <source>
        <dbReference type="EMBL" id="BDD12347.1"/>
    </source>
</evidence>